<dbReference type="RefSeq" id="WP_176285274.1">
    <property type="nucleotide sequence ID" value="NZ_NGMS01000001.1"/>
</dbReference>
<evidence type="ECO:0008006" key="5">
    <source>
        <dbReference type="Google" id="ProtNLM"/>
    </source>
</evidence>
<dbReference type="NCBIfam" id="TIGR01633">
    <property type="entry name" value="phi3626_gp14_N"/>
    <property type="match status" value="1"/>
</dbReference>
<dbReference type="Gene3D" id="2.60.120.860">
    <property type="match status" value="1"/>
</dbReference>
<dbReference type="InterPro" id="IPR008841">
    <property type="entry name" value="Siphovirus-type_tail_N"/>
</dbReference>
<dbReference type="Pfam" id="PF05709">
    <property type="entry name" value="Sipho_tail"/>
    <property type="match status" value="1"/>
</dbReference>
<dbReference type="InterPro" id="IPR006520">
    <property type="entry name" value="Dit_BPSPP_N"/>
</dbReference>
<dbReference type="Proteomes" id="UP000195024">
    <property type="component" value="Unassembled WGS sequence"/>
</dbReference>
<comment type="caution">
    <text evidence="3">The sequence shown here is derived from an EMBL/GenBank/DDBJ whole genome shotgun (WGS) entry which is preliminary data.</text>
</comment>
<protein>
    <recommendedName>
        <fullName evidence="5">Phage tail protein</fullName>
    </recommendedName>
</protein>
<dbReference type="Pfam" id="PF22768">
    <property type="entry name" value="SPP1_Dit"/>
    <property type="match status" value="1"/>
</dbReference>
<feature type="domain" description="Siphovirus-type tail component RIFT-related" evidence="1">
    <location>
        <begin position="55"/>
        <end position="145"/>
    </location>
</feature>
<organism evidence="3 4">
    <name type="scientific">Enterococcus mundtii</name>
    <dbReference type="NCBI Taxonomy" id="53346"/>
    <lineage>
        <taxon>Bacteria</taxon>
        <taxon>Bacillati</taxon>
        <taxon>Bacillota</taxon>
        <taxon>Bacilli</taxon>
        <taxon>Lactobacillales</taxon>
        <taxon>Enterococcaceae</taxon>
        <taxon>Enterococcus</taxon>
    </lineage>
</organism>
<evidence type="ECO:0000313" key="4">
    <source>
        <dbReference type="Proteomes" id="UP000195024"/>
    </source>
</evidence>
<sequence>MEKWNNSMYDFKDTIISRDISKQFLPTSAMMYDGIFFEEIIDGYQTLSVEGREMLSTNIEHQAVQKGAIVTGQTLPVRTLKVTYKLEDRNPERLQFKFKTLLNHLYQSEDVEIRFRDEADYYYYGRYSTADNVPGNTNSVISSFTIFCADPLKYTREIQTDGYIGNKIIYPVTPSKIEVLLTRNNSIRITNGKYVISVSNAAIKTGDVLIFDFFNEQLLVNNKDYTSVIDLESDFENFYIEQGQTIKSDNGRIKIYYRGATI</sequence>
<dbReference type="AlphaFoldDB" id="A0A242KZI0"/>
<gene>
    <name evidence="3" type="ORF">A5802_000714</name>
</gene>
<dbReference type="EMBL" id="NGMS01000001">
    <property type="protein sequence ID" value="OTP26980.1"/>
    <property type="molecule type" value="Genomic_DNA"/>
</dbReference>
<name>A0A242KZI0_ENTMU</name>
<proteinExistence type="predicted"/>
<accession>A0A242KZI0</accession>
<feature type="domain" description="Siphovirus-type tail component C-terminal" evidence="2">
    <location>
        <begin position="173"/>
        <end position="258"/>
    </location>
</feature>
<evidence type="ECO:0000259" key="1">
    <source>
        <dbReference type="Pfam" id="PF05709"/>
    </source>
</evidence>
<reference evidence="3 4" key="1">
    <citation type="submission" date="2017-05" db="EMBL/GenBank/DDBJ databases">
        <title>The Genome Sequence of Enterococcus mundtii 6B1_DIV0119.</title>
        <authorList>
            <consortium name="The Broad Institute Genomics Platform"/>
            <consortium name="The Broad Institute Genomic Center for Infectious Diseases"/>
            <person name="Earl A."/>
            <person name="Manson A."/>
            <person name="Schwartman J."/>
            <person name="Gilmore M."/>
            <person name="Abouelleil A."/>
            <person name="Cao P."/>
            <person name="Chapman S."/>
            <person name="Cusick C."/>
            <person name="Shea T."/>
            <person name="Young S."/>
            <person name="Neafsey D."/>
            <person name="Nusbaum C."/>
            <person name="Birren B."/>
        </authorList>
    </citation>
    <scope>NUCLEOTIDE SEQUENCE [LARGE SCALE GENOMIC DNA]</scope>
    <source>
        <strain evidence="3 4">6B1_DIV0119</strain>
    </source>
</reference>
<dbReference type="Gene3D" id="2.40.30.200">
    <property type="match status" value="1"/>
</dbReference>
<evidence type="ECO:0000313" key="3">
    <source>
        <dbReference type="EMBL" id="OTP26980.1"/>
    </source>
</evidence>
<dbReference type="InterPro" id="IPR054738">
    <property type="entry name" value="Siphovirus-type_tail_C"/>
</dbReference>
<evidence type="ECO:0000259" key="2">
    <source>
        <dbReference type="Pfam" id="PF22768"/>
    </source>
</evidence>